<keyword evidence="3" id="KW-1185">Reference proteome</keyword>
<dbReference type="InterPro" id="IPR050270">
    <property type="entry name" value="DegV_domain_contain"/>
</dbReference>
<dbReference type="EMBL" id="JACOOX010000001">
    <property type="protein sequence ID" value="MBC5661375.1"/>
    <property type="molecule type" value="Genomic_DNA"/>
</dbReference>
<evidence type="ECO:0000313" key="2">
    <source>
        <dbReference type="EMBL" id="MBC5661375.1"/>
    </source>
</evidence>
<gene>
    <name evidence="2" type="ORF">H8S09_00455</name>
</gene>
<comment type="caution">
    <text evidence="2">The sequence shown here is derived from an EMBL/GenBank/DDBJ whole genome shotgun (WGS) entry which is preliminary data.</text>
</comment>
<reference evidence="2 3" key="1">
    <citation type="submission" date="2020-08" db="EMBL/GenBank/DDBJ databases">
        <title>Genome public.</title>
        <authorList>
            <person name="Liu C."/>
            <person name="Sun Q."/>
        </authorList>
    </citation>
    <scope>NUCLEOTIDE SEQUENCE [LARGE SCALE GENOMIC DNA]</scope>
    <source>
        <strain evidence="2 3">NSJ-10</strain>
    </source>
</reference>
<dbReference type="InterPro" id="IPR043168">
    <property type="entry name" value="DegV_C"/>
</dbReference>
<dbReference type="GO" id="GO:0008289">
    <property type="term" value="F:lipid binding"/>
    <property type="evidence" value="ECO:0007669"/>
    <property type="project" value="UniProtKB-KW"/>
</dbReference>
<dbReference type="PANTHER" id="PTHR33434">
    <property type="entry name" value="DEGV DOMAIN-CONTAINING PROTEIN DR_1986-RELATED"/>
    <property type="match status" value="1"/>
</dbReference>
<sequence>MSKIRIITDSASDISTAEEQKYNILILPFPVTIGDKSYMSRVDFDNTGFYKLMEENPNELPKTAQITAFQFDELYKEQFDAGYTDIIFVSINKKGSATHDNAVMAKNEFFEEHPEYAGKGTIQIFDGVGYSGQYGYPVVQAAKMAEEGKKVDEITAYLSDILPKRRIYFGIYGLKYAAKSGRIPSAAALVGDALGVKPIMKIWANEIVTAFKCRGEKKLLAKMADVSAAEMLPGSPYQIVYGCDDVCRDELAAKMTEKVGYAPDDFFQIGAAVASNAGPKVVGVVFTVKDEA</sequence>
<dbReference type="PROSITE" id="PS51482">
    <property type="entry name" value="DEGV"/>
    <property type="match status" value="1"/>
</dbReference>
<name>A0A8I0DSX7_9FIRM</name>
<evidence type="ECO:0000313" key="3">
    <source>
        <dbReference type="Proteomes" id="UP000615234"/>
    </source>
</evidence>
<dbReference type="AlphaFoldDB" id="A0A8I0DSX7"/>
<organism evidence="2 3">
    <name type="scientific">Coprococcus hominis</name>
    <name type="common">ex Liu et al. 2022</name>
    <dbReference type="NCBI Taxonomy" id="2763039"/>
    <lineage>
        <taxon>Bacteria</taxon>
        <taxon>Bacillati</taxon>
        <taxon>Bacillota</taxon>
        <taxon>Clostridia</taxon>
        <taxon>Lachnospirales</taxon>
        <taxon>Lachnospiraceae</taxon>
        <taxon>Coprococcus</taxon>
    </lineage>
</organism>
<keyword evidence="1" id="KW-0446">Lipid-binding</keyword>
<dbReference type="Gene3D" id="3.30.1180.10">
    <property type="match status" value="1"/>
</dbReference>
<proteinExistence type="predicted"/>
<dbReference type="Proteomes" id="UP000615234">
    <property type="component" value="Unassembled WGS sequence"/>
</dbReference>
<dbReference type="Pfam" id="PF02645">
    <property type="entry name" value="DegV"/>
    <property type="match status" value="1"/>
</dbReference>
<protein>
    <submittedName>
        <fullName evidence="2">DegV family protein</fullName>
    </submittedName>
</protein>
<dbReference type="NCBIfam" id="TIGR00762">
    <property type="entry name" value="DegV"/>
    <property type="match status" value="1"/>
</dbReference>
<evidence type="ECO:0000256" key="1">
    <source>
        <dbReference type="ARBA" id="ARBA00023121"/>
    </source>
</evidence>
<accession>A0A8I0DSX7</accession>
<dbReference type="PANTHER" id="PTHR33434:SF2">
    <property type="entry name" value="FATTY ACID-BINDING PROTEIN TM_1468"/>
    <property type="match status" value="1"/>
</dbReference>
<dbReference type="SUPFAM" id="SSF82549">
    <property type="entry name" value="DAK1/DegV-like"/>
    <property type="match status" value="1"/>
</dbReference>
<dbReference type="InterPro" id="IPR003797">
    <property type="entry name" value="DegV"/>
</dbReference>
<dbReference type="Gene3D" id="3.40.50.10170">
    <property type="match status" value="1"/>
</dbReference>
<dbReference type="RefSeq" id="WP_117808043.1">
    <property type="nucleotide sequence ID" value="NZ_JACOOX010000001.1"/>
</dbReference>